<keyword evidence="1" id="KW-0812">Transmembrane</keyword>
<evidence type="ECO:0000313" key="3">
    <source>
        <dbReference type="EMBL" id="VAV89658.1"/>
    </source>
</evidence>
<dbReference type="Gene3D" id="3.40.50.410">
    <property type="entry name" value="von Willebrand factor, type A domain"/>
    <property type="match status" value="1"/>
</dbReference>
<dbReference type="EMBL" id="UOEE01000092">
    <property type="protein sequence ID" value="VAV89658.1"/>
    <property type="molecule type" value="Genomic_DNA"/>
</dbReference>
<keyword evidence="1" id="KW-1133">Transmembrane helix</keyword>
<dbReference type="InterPro" id="IPR002035">
    <property type="entry name" value="VWF_A"/>
</dbReference>
<keyword evidence="1" id="KW-0472">Membrane</keyword>
<proteinExistence type="predicted"/>
<accession>A0A3B0RN71</accession>
<dbReference type="PROSITE" id="PS50234">
    <property type="entry name" value="VWFA"/>
    <property type="match status" value="1"/>
</dbReference>
<dbReference type="InterPro" id="IPR036465">
    <property type="entry name" value="vWFA_dom_sf"/>
</dbReference>
<feature type="transmembrane region" description="Helical" evidence="1">
    <location>
        <begin position="21"/>
        <end position="41"/>
    </location>
</feature>
<dbReference type="SUPFAM" id="SSF53300">
    <property type="entry name" value="vWA-like"/>
    <property type="match status" value="1"/>
</dbReference>
<name>A0A3B0RN71_9ZZZZ</name>
<dbReference type="SMART" id="SM00327">
    <property type="entry name" value="VWA"/>
    <property type="match status" value="1"/>
</dbReference>
<dbReference type="InterPro" id="IPR028087">
    <property type="entry name" value="Tad_N"/>
</dbReference>
<organism evidence="3">
    <name type="scientific">hydrothermal vent metagenome</name>
    <dbReference type="NCBI Taxonomy" id="652676"/>
    <lineage>
        <taxon>unclassified sequences</taxon>
        <taxon>metagenomes</taxon>
        <taxon>ecological metagenomes</taxon>
    </lineage>
</organism>
<dbReference type="AlphaFoldDB" id="A0A3B0RN71"/>
<gene>
    <name evidence="3" type="ORF">MNBD_ALPHA06-851</name>
</gene>
<protein>
    <recommendedName>
        <fullName evidence="2">VWFA domain-containing protein</fullName>
    </recommendedName>
</protein>
<evidence type="ECO:0000256" key="1">
    <source>
        <dbReference type="SAM" id="Phobius"/>
    </source>
</evidence>
<reference evidence="3" key="1">
    <citation type="submission" date="2018-06" db="EMBL/GenBank/DDBJ databases">
        <authorList>
            <person name="Zhirakovskaya E."/>
        </authorList>
    </citation>
    <scope>NUCLEOTIDE SEQUENCE</scope>
</reference>
<feature type="domain" description="VWFA" evidence="2">
    <location>
        <begin position="146"/>
        <end position="405"/>
    </location>
</feature>
<sequence>MRVDTKTTNMVKRFASDQNGNTTVLFALALVGIVIVFGIAFDFSRALNTRTSLQGAADAAALAIARDTDITPANMQTRATDYFNANMQDQSFGNNYTITATEMNDPAGIEVNVVSDINTTFAGLVGMSSFDIKTKAQVMYSTTKVELVLALDNTGSMGSSNKIQTLRTAANDLVDQLLPAGANEENVKIGVIPFNYMVRLPTEFKTKSWMRFDYVNANSWTGCVAPRQPPHDVKDSNPNTNSKKFRALPEVQCPTQAITTLTNDRDVLHDTIDQMEASNWTYIPEGLAWGWRVLSKKKPVQDGVGYNDEDWTKILVLMTDGANTVEWDWPSNNPQATVNRPSTQGDAAVDTLCTRIKNKGIFIYTIAFKINNSNTVDMMEDCATEPGMFFDAENNAQLVTAFAKISSDITNLRLSR</sequence>
<dbReference type="Pfam" id="PF13400">
    <property type="entry name" value="Tad"/>
    <property type="match status" value="1"/>
</dbReference>
<evidence type="ECO:0000259" key="2">
    <source>
        <dbReference type="PROSITE" id="PS50234"/>
    </source>
</evidence>